<dbReference type="OrthoDB" id="7405546at2"/>
<dbReference type="EMBL" id="QBKA01000002">
    <property type="protein sequence ID" value="RDC61079.1"/>
    <property type="molecule type" value="Genomic_DNA"/>
</dbReference>
<protein>
    <recommendedName>
        <fullName evidence="3">EcsC protein family protein</fullName>
    </recommendedName>
</protein>
<dbReference type="PANTHER" id="PTHR41260">
    <property type="entry name" value="PROTEIN ECSC"/>
    <property type="match status" value="1"/>
</dbReference>
<gene>
    <name evidence="1" type="ORF">HME9302_02298</name>
</gene>
<comment type="caution">
    <text evidence="1">The sequence shown here is derived from an EMBL/GenBank/DDBJ whole genome shotgun (WGS) entry which is preliminary data.</text>
</comment>
<dbReference type="Proteomes" id="UP000253727">
    <property type="component" value="Unassembled WGS sequence"/>
</dbReference>
<keyword evidence="2" id="KW-1185">Reference proteome</keyword>
<evidence type="ECO:0000313" key="1">
    <source>
        <dbReference type="EMBL" id="RDC61079.1"/>
    </source>
</evidence>
<evidence type="ECO:0008006" key="3">
    <source>
        <dbReference type="Google" id="ProtNLM"/>
    </source>
</evidence>
<reference evidence="1 2" key="1">
    <citation type="submission" date="2018-04" db="EMBL/GenBank/DDBJ databases">
        <title>Altererythrobacter sp. HME9302 genome sequencing and assembly.</title>
        <authorList>
            <person name="Kang H."/>
            <person name="Kim H."/>
            <person name="Joh K."/>
        </authorList>
    </citation>
    <scope>NUCLEOTIDE SEQUENCE [LARGE SCALE GENOMIC DNA]</scope>
    <source>
        <strain evidence="1 2">HME9302</strain>
    </source>
</reference>
<name>A0A369QDT1_9SPHN</name>
<evidence type="ECO:0000313" key="2">
    <source>
        <dbReference type="Proteomes" id="UP000253727"/>
    </source>
</evidence>
<dbReference type="PANTHER" id="PTHR41260:SF1">
    <property type="entry name" value="PROTEIN ECSC"/>
    <property type="match status" value="1"/>
</dbReference>
<organism evidence="1 2">
    <name type="scientific">Alteripontixanthobacter maritimus</name>
    <dbReference type="NCBI Taxonomy" id="2161824"/>
    <lineage>
        <taxon>Bacteria</taxon>
        <taxon>Pseudomonadati</taxon>
        <taxon>Pseudomonadota</taxon>
        <taxon>Alphaproteobacteria</taxon>
        <taxon>Sphingomonadales</taxon>
        <taxon>Erythrobacteraceae</taxon>
        <taxon>Alteripontixanthobacter</taxon>
    </lineage>
</organism>
<dbReference type="Pfam" id="PF12787">
    <property type="entry name" value="EcsC"/>
    <property type="match status" value="1"/>
</dbReference>
<sequence>MPIPDTIEAQQQAYRNSKPSFLGRGIERLTNPVGKTLANLVPKSLMEGVLKGIDSAMSVPALLDFDHDKADFAASQKAARKVERYARSINAASGAAAGFAGALTASADIPATIAVALRNIRDTGRAYGYEGDGKREQVFRLQVLELAALDDPEDRKARLDMLENDIADDGSLTPIATQSIEPLVDQIVERVSRAIAFATFRRRAGMLVPLIGSAVGGFVNSQFQQDVSKAARYAFQARRIAQGE</sequence>
<dbReference type="InterPro" id="IPR024787">
    <property type="entry name" value="EcsC"/>
</dbReference>
<accession>A0A369QDT1</accession>
<dbReference type="AlphaFoldDB" id="A0A369QDT1"/>
<dbReference type="RefSeq" id="WP_115367104.1">
    <property type="nucleotide sequence ID" value="NZ_QBKA01000002.1"/>
</dbReference>
<proteinExistence type="predicted"/>